<dbReference type="OrthoDB" id="5496380at2"/>
<feature type="domain" description="PPM-type phosphatase" evidence="2">
    <location>
        <begin position="172"/>
        <end position="402"/>
    </location>
</feature>
<dbReference type="InterPro" id="IPR046342">
    <property type="entry name" value="CBS_dom_sf"/>
</dbReference>
<organism evidence="3 4">
    <name type="scientific">Halothiobacillus diazotrophicus</name>
    <dbReference type="NCBI Taxonomy" id="1860122"/>
    <lineage>
        <taxon>Bacteria</taxon>
        <taxon>Pseudomonadati</taxon>
        <taxon>Pseudomonadota</taxon>
        <taxon>Gammaproteobacteria</taxon>
        <taxon>Chromatiales</taxon>
        <taxon>Halothiobacillaceae</taxon>
        <taxon>Halothiobacillus</taxon>
    </lineage>
</organism>
<sequence length="416" mass="45698">MLKEIRFAGDLLIEASAITPDYKNEEVLGLFAQKSSLQNLPVILDDGRPMGLINRNLFHSNMTKPFYPELYSQKSCIAFMDKNPLVVEAAVSIEQLTALAVEAGNKVFTDGFIIVDQGKYLGIGQVLDLMQAMTALQARQHRQLLESIEYASVIQQSLLKPSRLALQKHLPDDHWLIWEPRDVVGGDMFHFVPLEDGFLAVLFDCTGHGVPGAFMTLIAESALEQALISEGARDPAALLGAINRHIKRALNQHGGDANGQENSDDGLDGIVVRFDQSSCSLTYAGAHQSLFVLPRHGDAPVRILSGDRQGVGYAGTAMTAAWNNRTEIIDEPSRIFLLSDGVIDQVGGPKRIAFGKRRLNNLLMQTRNEPMPVQQAAFLAQFADYQGQQIRRDDVTLVALNITPTTHSTGTTTHDE</sequence>
<dbReference type="PANTHER" id="PTHR43156">
    <property type="entry name" value="STAGE II SPORULATION PROTEIN E-RELATED"/>
    <property type="match status" value="1"/>
</dbReference>
<keyword evidence="4" id="KW-1185">Reference proteome</keyword>
<dbReference type="RefSeq" id="WP_066099199.1">
    <property type="nucleotide sequence ID" value="NZ_CP016027.1"/>
</dbReference>
<dbReference type="PANTHER" id="PTHR43156:SF9">
    <property type="entry name" value="HAMP DOMAIN-CONTAINING PROTEIN"/>
    <property type="match status" value="1"/>
</dbReference>
<dbReference type="Gene3D" id="3.60.40.10">
    <property type="entry name" value="PPM-type phosphatase domain"/>
    <property type="match status" value="1"/>
</dbReference>
<reference evidence="3 4" key="1">
    <citation type="submission" date="2016-06" db="EMBL/GenBank/DDBJ databases">
        <title>Insight into the functional genes involving in sulfur oxidation in Pearl River water.</title>
        <authorList>
            <person name="Luo J."/>
            <person name="Tan X."/>
            <person name="Lin W."/>
        </authorList>
    </citation>
    <scope>NUCLEOTIDE SEQUENCE [LARGE SCALE GENOMIC DNA]</scope>
    <source>
        <strain evidence="3 4">LS2</strain>
    </source>
</reference>
<dbReference type="SUPFAM" id="SSF54631">
    <property type="entry name" value="CBS-domain pair"/>
    <property type="match status" value="1"/>
</dbReference>
<dbReference type="KEGG" id="haz:A9404_05110"/>
<name>A0A191ZG57_9GAMM</name>
<evidence type="ECO:0000313" key="4">
    <source>
        <dbReference type="Proteomes" id="UP000078596"/>
    </source>
</evidence>
<dbReference type="Proteomes" id="UP000078596">
    <property type="component" value="Chromosome"/>
</dbReference>
<dbReference type="GO" id="GO:0016791">
    <property type="term" value="F:phosphatase activity"/>
    <property type="evidence" value="ECO:0007669"/>
    <property type="project" value="TreeGrafter"/>
</dbReference>
<dbReference type="EMBL" id="CP016027">
    <property type="protein sequence ID" value="ANJ66837.1"/>
    <property type="molecule type" value="Genomic_DNA"/>
</dbReference>
<proteinExistence type="predicted"/>
<evidence type="ECO:0000256" key="1">
    <source>
        <dbReference type="ARBA" id="ARBA00022801"/>
    </source>
</evidence>
<evidence type="ECO:0000313" key="3">
    <source>
        <dbReference type="EMBL" id="ANJ66837.1"/>
    </source>
</evidence>
<keyword evidence="1" id="KW-0378">Hydrolase</keyword>
<evidence type="ECO:0000259" key="2">
    <source>
        <dbReference type="SMART" id="SM00331"/>
    </source>
</evidence>
<dbReference type="InterPro" id="IPR001932">
    <property type="entry name" value="PPM-type_phosphatase-like_dom"/>
</dbReference>
<dbReference type="InterPro" id="IPR036457">
    <property type="entry name" value="PPM-type-like_dom_sf"/>
</dbReference>
<gene>
    <name evidence="3" type="ORF">A9404_05110</name>
</gene>
<dbReference type="SMART" id="SM00331">
    <property type="entry name" value="PP2C_SIG"/>
    <property type="match status" value="1"/>
</dbReference>
<dbReference type="AlphaFoldDB" id="A0A191ZG57"/>
<dbReference type="CDD" id="cd04598">
    <property type="entry name" value="CBS_pair_GGDEF_EAL"/>
    <property type="match status" value="1"/>
</dbReference>
<dbReference type="Pfam" id="PF07228">
    <property type="entry name" value="SpoIIE"/>
    <property type="match status" value="1"/>
</dbReference>
<protein>
    <submittedName>
        <fullName evidence="3">Serine/threonine protein phosphatase</fullName>
    </submittedName>
</protein>
<dbReference type="STRING" id="1860122.A9404_05110"/>
<dbReference type="InterPro" id="IPR052016">
    <property type="entry name" value="Bact_Sigma-Reg"/>
</dbReference>
<accession>A0A191ZG57</accession>